<dbReference type="RefSeq" id="WP_157123643.1">
    <property type="nucleotide sequence ID" value="NZ_LT840185.1"/>
</dbReference>
<feature type="transmembrane region" description="Helical" evidence="1">
    <location>
        <begin position="12"/>
        <end position="33"/>
    </location>
</feature>
<evidence type="ECO:0000313" key="3">
    <source>
        <dbReference type="Proteomes" id="UP000192934"/>
    </source>
</evidence>
<keyword evidence="3" id="KW-1185">Reference proteome</keyword>
<evidence type="ECO:0000313" key="2">
    <source>
        <dbReference type="EMBL" id="SMF61361.1"/>
    </source>
</evidence>
<organism evidence="2 3">
    <name type="scientific">Allosphingosinicella indica</name>
    <dbReference type="NCBI Taxonomy" id="941907"/>
    <lineage>
        <taxon>Bacteria</taxon>
        <taxon>Pseudomonadati</taxon>
        <taxon>Pseudomonadota</taxon>
        <taxon>Alphaproteobacteria</taxon>
        <taxon>Sphingomonadales</taxon>
        <taxon>Sphingomonadaceae</taxon>
        <taxon>Allosphingosinicella</taxon>
    </lineage>
</organism>
<accession>A0A1X7FZ51</accession>
<dbReference type="Proteomes" id="UP000192934">
    <property type="component" value="Chromosome I"/>
</dbReference>
<dbReference type="STRING" id="941907.SAMN06295910_0346"/>
<sequence length="96" mass="10303">MRTAQPASGALPWRLLLWGSAALLLLLALVAMQFTPEVQWGAEDFLAAALLIGGAGALIELAIHRTRRGRMRVLLIAAVAAAFLLIWAELAVGIFR</sequence>
<keyword evidence="1" id="KW-1133">Transmembrane helix</keyword>
<feature type="transmembrane region" description="Helical" evidence="1">
    <location>
        <begin position="75"/>
        <end position="95"/>
    </location>
</feature>
<keyword evidence="1" id="KW-0812">Transmembrane</keyword>
<dbReference type="EMBL" id="LT840185">
    <property type="protein sequence ID" value="SMF61361.1"/>
    <property type="molecule type" value="Genomic_DNA"/>
</dbReference>
<reference evidence="3" key="1">
    <citation type="submission" date="2017-04" db="EMBL/GenBank/DDBJ databases">
        <authorList>
            <person name="Varghese N."/>
            <person name="Submissions S."/>
        </authorList>
    </citation>
    <scope>NUCLEOTIDE SEQUENCE [LARGE SCALE GENOMIC DNA]</scope>
    <source>
        <strain evidence="3">Dd16</strain>
    </source>
</reference>
<gene>
    <name evidence="2" type="ORF">SAMN06295910_0346</name>
</gene>
<name>A0A1X7FZ51_9SPHN</name>
<proteinExistence type="predicted"/>
<keyword evidence="1" id="KW-0472">Membrane</keyword>
<dbReference type="AlphaFoldDB" id="A0A1X7FZ51"/>
<feature type="transmembrane region" description="Helical" evidence="1">
    <location>
        <begin position="45"/>
        <end position="63"/>
    </location>
</feature>
<protein>
    <submittedName>
        <fullName evidence="2">Uncharacterized protein</fullName>
    </submittedName>
</protein>
<evidence type="ECO:0000256" key="1">
    <source>
        <dbReference type="SAM" id="Phobius"/>
    </source>
</evidence>